<feature type="compositionally biased region" description="Low complexity" evidence="1">
    <location>
        <begin position="215"/>
        <end position="228"/>
    </location>
</feature>
<evidence type="ECO:0000313" key="3">
    <source>
        <dbReference type="Proteomes" id="UP000807769"/>
    </source>
</evidence>
<protein>
    <submittedName>
        <fullName evidence="2">Uncharacterized protein</fullName>
    </submittedName>
</protein>
<reference evidence="2" key="1">
    <citation type="journal article" date="2020" name="New Phytol.">
        <title>Comparative genomics reveals dynamic genome evolution in host specialist ectomycorrhizal fungi.</title>
        <authorList>
            <person name="Lofgren L.A."/>
            <person name="Nguyen N.H."/>
            <person name="Vilgalys R."/>
            <person name="Ruytinx J."/>
            <person name="Liao H.L."/>
            <person name="Branco S."/>
            <person name="Kuo A."/>
            <person name="LaButti K."/>
            <person name="Lipzen A."/>
            <person name="Andreopoulos W."/>
            <person name="Pangilinan J."/>
            <person name="Riley R."/>
            <person name="Hundley H."/>
            <person name="Na H."/>
            <person name="Barry K."/>
            <person name="Grigoriev I.V."/>
            <person name="Stajich J.E."/>
            <person name="Kennedy P.G."/>
        </authorList>
    </citation>
    <scope>NUCLEOTIDE SEQUENCE</scope>
    <source>
        <strain evidence="2">MN1</strain>
    </source>
</reference>
<feature type="region of interest" description="Disordered" evidence="1">
    <location>
        <begin position="971"/>
        <end position="991"/>
    </location>
</feature>
<feature type="compositionally biased region" description="Polar residues" evidence="1">
    <location>
        <begin position="290"/>
        <end position="313"/>
    </location>
</feature>
<comment type="caution">
    <text evidence="2">The sequence shown here is derived from an EMBL/GenBank/DDBJ whole genome shotgun (WGS) entry which is preliminary data.</text>
</comment>
<feature type="compositionally biased region" description="Low complexity" evidence="1">
    <location>
        <begin position="386"/>
        <end position="399"/>
    </location>
</feature>
<feature type="region of interest" description="Disordered" evidence="1">
    <location>
        <begin position="910"/>
        <end position="944"/>
    </location>
</feature>
<feature type="compositionally biased region" description="Basic and acidic residues" evidence="1">
    <location>
        <begin position="607"/>
        <end position="624"/>
    </location>
</feature>
<feature type="region of interest" description="Disordered" evidence="1">
    <location>
        <begin position="198"/>
        <end position="321"/>
    </location>
</feature>
<dbReference type="OrthoDB" id="2413468at2759"/>
<organism evidence="2 3">
    <name type="scientific">Suillus subaureus</name>
    <dbReference type="NCBI Taxonomy" id="48587"/>
    <lineage>
        <taxon>Eukaryota</taxon>
        <taxon>Fungi</taxon>
        <taxon>Dikarya</taxon>
        <taxon>Basidiomycota</taxon>
        <taxon>Agaricomycotina</taxon>
        <taxon>Agaricomycetes</taxon>
        <taxon>Agaricomycetidae</taxon>
        <taxon>Boletales</taxon>
        <taxon>Suillineae</taxon>
        <taxon>Suillaceae</taxon>
        <taxon>Suillus</taxon>
    </lineage>
</organism>
<accession>A0A9P7EGG9</accession>
<feature type="compositionally biased region" description="Basic and acidic residues" evidence="1">
    <location>
        <begin position="148"/>
        <end position="168"/>
    </location>
</feature>
<dbReference type="Proteomes" id="UP000807769">
    <property type="component" value="Unassembled WGS sequence"/>
</dbReference>
<keyword evidence="3" id="KW-1185">Reference proteome</keyword>
<sequence length="1042" mass="110501">MMVAFAGTDLPASGQFMIPSNSLDPVVTELDQAKALRSPLQSAPTGDTEAILSYYKSAAVNGAMSDTSSLLTPSSGPSSTFVSPVAFHSRSISSTSITTQSSSSAYSSESSKARATAPSAYKPPQTRPASPLNLNGPARRQIIPSEGSADRRRIAIVEMSTHVDEYPKSDPYASTSPSSDLYPRRGRETQLSGLALVAPPDASPRTLGFTHPLTSPVQSPSIQSQPSPNTAPSHIRSSPETVRVPGRVTGHSRKSSREVAVVGTTSLSTKPSDQGYPSLVTETLKPPLFQTPQSRSPSPGTPETSDSGSSTAPPKSRLRKDALFPSVSPIKELKEALSPPASPIPTPVVTPPIGESKGIGDCVAGPVIANIFPKSPAPVNGKHIMSLSPKTSTATPTTPYLHYQPGLHAKAGPLPPPPMSVFSIDPSAPPPPRPPRHQPLKKKGDMDAVKQALALPPSVAAALKSRILLAEAKEERGVTTSANSPPSEAVKELAPTLGTSPLGLDALHPVTSEPQSEEPKSQLNASDQRKESELPQTPAHIREGAFPPSCVCTTDSNSNLTVSPDQTIVPLPRHESMDDLVATVGHAIDDMGIIRSSDVPPPTILEPLRHNENRGDRSGLDIRRISLTPTPPLPLDDDDSVENESRPKVLPPLPAKNEPQPSDLRIKSALSIKRFSSLPRTPSSISLVQPSTERKRSSRTPSPSFVDHSVPKTLPPVQKVKSAWPPAMHFADVVVKKNALDRSAGYAQKINELYMYDCGLGDWIVETRYKAANPQKRAPANTSARVPSTHSPRTQTRNISESSTGSEVTFPRRPDAYLATDLSTPPSGDSSPPNAPPSLPYPALASAPRNGSNRASTIIASSSSSSGRSLTSSTSLNKSPGSFFASLGRKTSLKKDKGVALIAPVIGRALSKSPPRQEPNPRPVTIPNSPSVPGGPRAPPNRMQRSQTIVLSPQSPSNGLGHHRSSTVVIQRPSQLSGRHTFSDRGSPTDPDEFARQVDKLAALLPKADKTVLGGYLRRAGQDILAIGQYLEDEKNGTLRYD</sequence>
<feature type="compositionally biased region" description="Low complexity" evidence="1">
    <location>
        <begin position="92"/>
        <end position="110"/>
    </location>
</feature>
<feature type="compositionally biased region" description="Polar residues" evidence="1">
    <location>
        <begin position="263"/>
        <end position="272"/>
    </location>
</feature>
<feature type="region of interest" description="Disordered" evidence="1">
    <location>
        <begin position="92"/>
        <end position="185"/>
    </location>
</feature>
<feature type="region of interest" description="Disordered" evidence="1">
    <location>
        <begin position="471"/>
        <end position="550"/>
    </location>
</feature>
<evidence type="ECO:0000256" key="1">
    <source>
        <dbReference type="SAM" id="MobiDB-lite"/>
    </source>
</evidence>
<dbReference type="GeneID" id="64633743"/>
<proteinExistence type="predicted"/>
<feature type="compositionally biased region" description="Polar residues" evidence="1">
    <location>
        <begin position="681"/>
        <end position="691"/>
    </location>
</feature>
<feature type="region of interest" description="Disordered" evidence="1">
    <location>
        <begin position="773"/>
        <end position="883"/>
    </location>
</feature>
<evidence type="ECO:0000313" key="2">
    <source>
        <dbReference type="EMBL" id="KAG1820447.1"/>
    </source>
</evidence>
<feature type="region of interest" description="Disordered" evidence="1">
    <location>
        <begin position="594"/>
        <end position="663"/>
    </location>
</feature>
<dbReference type="EMBL" id="JABBWG010000008">
    <property type="protein sequence ID" value="KAG1820447.1"/>
    <property type="molecule type" value="Genomic_DNA"/>
</dbReference>
<feature type="compositionally biased region" description="Low complexity" evidence="1">
    <location>
        <begin position="841"/>
        <end position="877"/>
    </location>
</feature>
<feature type="region of interest" description="Disordered" evidence="1">
    <location>
        <begin position="383"/>
        <end position="448"/>
    </location>
</feature>
<feature type="compositionally biased region" description="Polar residues" evidence="1">
    <location>
        <begin position="971"/>
        <end position="986"/>
    </location>
</feature>
<feature type="compositionally biased region" description="Polar residues" evidence="1">
    <location>
        <begin position="230"/>
        <end position="240"/>
    </location>
</feature>
<dbReference type="RefSeq" id="XP_041195718.1">
    <property type="nucleotide sequence ID" value="XM_041339727.1"/>
</dbReference>
<dbReference type="AlphaFoldDB" id="A0A9P7EGG9"/>
<gene>
    <name evidence="2" type="ORF">BJ212DRAFT_1478559</name>
</gene>
<feature type="region of interest" description="Disordered" evidence="1">
    <location>
        <begin position="681"/>
        <end position="713"/>
    </location>
</feature>
<name>A0A9P7EGG9_9AGAM</name>
<feature type="compositionally biased region" description="Polar residues" evidence="1">
    <location>
        <begin position="780"/>
        <end position="807"/>
    </location>
</feature>